<feature type="compositionally biased region" description="Basic and acidic residues" evidence="2">
    <location>
        <begin position="391"/>
        <end position="414"/>
    </location>
</feature>
<dbReference type="AlphaFoldDB" id="A0A7J0GUR2"/>
<sequence length="903" mass="101716">MRRRILVVGRKSVEISMVGIPEGRVGIVERDVGVQRKLVLSEFEVGWKQNSRGEFVVAEVSLTANRGRIVIPASKYGTGWKDVASALHDFGQVGGEKEICKDDEHLKEGLKGTDNFIPNEKVTYLQGSVHSEVAVDELREIDVWWARCWTRREQYREPRSLNGGAITTGGWDRWCTGVLSGWVESGARVVRRREPIRYCDGSRCREMMGKDSVGEGNGTSEPRDRGETNQPIGVTRGSSTKEFFEKDCQNYRSGATDSLRLKRLGQSSAKYGVRDRVNMEKERWSLSEEIQRRRALGENVGRGRIGILKVLRTDMSLGWADYKKDAKGPHRGVNEMERRTGKWAKSRVSRIESRILRPAQDVGSHMKGLVGVYEETRGDTRSEEDITTSDMDERSSWKLGRSEQAEGRFEGPNDDIGKGKSLLIQVQSDDVIKERIICDIEPLECYQAEPISLVGPVVDEIRQDDGGDWLMERGMEMLKDVDTTIIRSLWGGRWVKWEGLRANGSAGGILLMWDSRVVTHSSSCLFENVEYGNKWEFVGVYGPHNRSDRLVIRPAERAGCQMQSRAMRDFSDYIMEEELIDLPLEGNDFTWNNGTTSSRLDRFLVCSEWEGSHLDVRQYSLPKVVSDHKPVFLVGGGIHRGPTPFRFENMWLQVEGFRDLVWKWWEGYEVSGSASFCLARKLRWLKEDLKRWNREVFGRVESRLANLMEELKRCCKKRNPLFMIMTSGSGRGKPKENSLYLLFINLSRGWETPPFPAKGPGLAECLASCVSSVGYAWHNKGAVRVLESRRKKRQSKASLEGGASMSCWSGEPLCIFYSRYGSCKFGPSCKFDHPMGVFTYNLTASSSDNAPVVRRLLGSSSGAAALALSSEGLVDGGSAKPRRLSLSESRQMASGDDNIDTEG</sequence>
<feature type="region of interest" description="Disordered" evidence="2">
    <location>
        <begin position="873"/>
        <end position="903"/>
    </location>
</feature>
<dbReference type="EMBL" id="BJWL01000024">
    <property type="protein sequence ID" value="GFZ14522.1"/>
    <property type="molecule type" value="Genomic_DNA"/>
</dbReference>
<feature type="region of interest" description="Disordered" evidence="2">
    <location>
        <begin position="209"/>
        <end position="239"/>
    </location>
</feature>
<dbReference type="Pfam" id="PF00642">
    <property type="entry name" value="zf-CCCH"/>
    <property type="match status" value="1"/>
</dbReference>
<dbReference type="OrthoDB" id="692400at2759"/>
<evidence type="ECO:0000256" key="1">
    <source>
        <dbReference type="PROSITE-ProRule" id="PRU00723"/>
    </source>
</evidence>
<proteinExistence type="predicted"/>
<dbReference type="SMART" id="SM00356">
    <property type="entry name" value="ZnF_C3H1"/>
    <property type="match status" value="1"/>
</dbReference>
<feature type="zinc finger region" description="C3H1-type" evidence="1">
    <location>
        <begin position="808"/>
        <end position="836"/>
    </location>
</feature>
<dbReference type="PANTHER" id="PTHR33710">
    <property type="entry name" value="BNAC02G09200D PROTEIN"/>
    <property type="match status" value="1"/>
</dbReference>
<feature type="compositionally biased region" description="Polar residues" evidence="2">
    <location>
        <begin position="228"/>
        <end position="239"/>
    </location>
</feature>
<keyword evidence="5" id="KW-1185">Reference proteome</keyword>
<organism evidence="4 5">
    <name type="scientific">Actinidia rufa</name>
    <dbReference type="NCBI Taxonomy" id="165716"/>
    <lineage>
        <taxon>Eukaryota</taxon>
        <taxon>Viridiplantae</taxon>
        <taxon>Streptophyta</taxon>
        <taxon>Embryophyta</taxon>
        <taxon>Tracheophyta</taxon>
        <taxon>Spermatophyta</taxon>
        <taxon>Magnoliopsida</taxon>
        <taxon>eudicotyledons</taxon>
        <taxon>Gunneridae</taxon>
        <taxon>Pentapetalae</taxon>
        <taxon>asterids</taxon>
        <taxon>Ericales</taxon>
        <taxon>Actinidiaceae</taxon>
        <taxon>Actinidia</taxon>
    </lineage>
</organism>
<dbReference type="PANTHER" id="PTHR33710:SF71">
    <property type="entry name" value="ENDONUCLEASE_EXONUCLEASE_PHOSPHATASE DOMAIN-CONTAINING PROTEIN"/>
    <property type="match status" value="1"/>
</dbReference>
<dbReference type="InterPro" id="IPR036691">
    <property type="entry name" value="Endo/exonu/phosph_ase_sf"/>
</dbReference>
<evidence type="ECO:0000313" key="5">
    <source>
        <dbReference type="Proteomes" id="UP000585474"/>
    </source>
</evidence>
<dbReference type="Gene3D" id="3.60.10.10">
    <property type="entry name" value="Endonuclease/exonuclease/phosphatase"/>
    <property type="match status" value="1"/>
</dbReference>
<protein>
    <submittedName>
        <fullName evidence="4">Zinc finger nuclease 3</fullName>
    </submittedName>
</protein>
<feature type="region of interest" description="Disordered" evidence="2">
    <location>
        <begin position="376"/>
        <end position="414"/>
    </location>
</feature>
<evidence type="ECO:0000313" key="4">
    <source>
        <dbReference type="EMBL" id="GFZ14522.1"/>
    </source>
</evidence>
<gene>
    <name evidence="4" type="ORF">Acr_24g0007120</name>
</gene>
<dbReference type="SUPFAM" id="SSF56219">
    <property type="entry name" value="DNase I-like"/>
    <property type="match status" value="1"/>
</dbReference>
<reference evidence="4 5" key="1">
    <citation type="submission" date="2019-07" db="EMBL/GenBank/DDBJ databases">
        <title>De Novo Assembly of kiwifruit Actinidia rufa.</title>
        <authorList>
            <person name="Sugita-Konishi S."/>
            <person name="Sato K."/>
            <person name="Mori E."/>
            <person name="Abe Y."/>
            <person name="Kisaki G."/>
            <person name="Hamano K."/>
            <person name="Suezawa K."/>
            <person name="Otani M."/>
            <person name="Fukuda T."/>
            <person name="Manabe T."/>
            <person name="Gomi K."/>
            <person name="Tabuchi M."/>
            <person name="Akimitsu K."/>
            <person name="Kataoka I."/>
        </authorList>
    </citation>
    <scope>NUCLEOTIDE SEQUENCE [LARGE SCALE GENOMIC DNA]</scope>
    <source>
        <strain evidence="5">cv. Fuchu</strain>
    </source>
</reference>
<keyword evidence="1" id="KW-0479">Metal-binding</keyword>
<keyword evidence="1" id="KW-0863">Zinc-finger</keyword>
<evidence type="ECO:0000259" key="3">
    <source>
        <dbReference type="PROSITE" id="PS50103"/>
    </source>
</evidence>
<feature type="domain" description="C3H1-type" evidence="3">
    <location>
        <begin position="808"/>
        <end position="836"/>
    </location>
</feature>
<evidence type="ECO:0000256" key="2">
    <source>
        <dbReference type="SAM" id="MobiDB-lite"/>
    </source>
</evidence>
<accession>A0A7J0GUR2</accession>
<comment type="caution">
    <text evidence="4">The sequence shown here is derived from an EMBL/GenBank/DDBJ whole genome shotgun (WGS) entry which is preliminary data.</text>
</comment>
<dbReference type="PROSITE" id="PS50103">
    <property type="entry name" value="ZF_C3H1"/>
    <property type="match status" value="1"/>
</dbReference>
<keyword evidence="1" id="KW-0862">Zinc</keyword>
<dbReference type="GO" id="GO:0008270">
    <property type="term" value="F:zinc ion binding"/>
    <property type="evidence" value="ECO:0007669"/>
    <property type="project" value="UniProtKB-KW"/>
</dbReference>
<dbReference type="InterPro" id="IPR000571">
    <property type="entry name" value="Znf_CCCH"/>
</dbReference>
<dbReference type="Proteomes" id="UP000585474">
    <property type="component" value="Unassembled WGS sequence"/>
</dbReference>
<name>A0A7J0GUR2_9ERIC</name>